<dbReference type="PANTHER" id="PTHR44688">
    <property type="entry name" value="DNA-BINDING TRANSCRIPTIONAL ACTIVATOR DEVR_DOSR"/>
    <property type="match status" value="1"/>
</dbReference>
<dbReference type="PRINTS" id="PR00038">
    <property type="entry name" value="HTHLUXR"/>
</dbReference>
<protein>
    <recommendedName>
        <fullName evidence="4">HTH luxR-type domain-containing protein</fullName>
    </recommendedName>
</protein>
<evidence type="ECO:0000313" key="6">
    <source>
        <dbReference type="Proteomes" id="UP000471166"/>
    </source>
</evidence>
<dbReference type="CDD" id="cd06170">
    <property type="entry name" value="LuxR_C_like"/>
    <property type="match status" value="1"/>
</dbReference>
<dbReference type="Gene3D" id="1.25.40.10">
    <property type="entry name" value="Tetratricopeptide repeat domain"/>
    <property type="match status" value="1"/>
</dbReference>
<evidence type="ECO:0000256" key="3">
    <source>
        <dbReference type="ARBA" id="ARBA00023163"/>
    </source>
</evidence>
<dbReference type="RefSeq" id="WP_104361890.1">
    <property type="nucleotide sequence ID" value="NZ_JAAGVB010000011.1"/>
</dbReference>
<dbReference type="SMART" id="SM00421">
    <property type="entry name" value="HTH_LUXR"/>
    <property type="match status" value="1"/>
</dbReference>
<dbReference type="PANTHER" id="PTHR44688:SF16">
    <property type="entry name" value="DNA-BINDING TRANSCRIPTIONAL ACTIVATOR DEVR_DOSR"/>
    <property type="match status" value="1"/>
</dbReference>
<keyword evidence="1" id="KW-0805">Transcription regulation</keyword>
<sequence>MVVSSVPGSSGAPGSDALWPLTGRVEEVRAAEAAIRAGGLVISGAAGIGKTRLASSLFHQAGSRWQPAWFAATESSRSIALGVFGAVASEAALGVDTLDRTQRLVSALSVAPVGRRALICIDDAHLLDDVSAFVVHQLVTRQLASVVLTVRSHTACPASVTALWKERILDRIELQPLSADETRHLLVTALGGHIESTTFRRLWDITRGNTLFLRQLTDDERAAGRLHRVGSVWVWEGQPAVSPGLGELIAQRMGRLDSALRDVVDALALAEPIEAGVLSQLTSASAIEEAENQRIVEVDTESGRCLVRLAHPLFGEARRAAAGEMRLRTLRGRLADALARAGDTDPRTAVQRAMLELDSDRRPEPVLLTVAARAAMHLLDLATAERLAHEASIAGGDPVTQLTYALVLVLLGRGADSEAVLERLASAEPATVRVHAATVRAANLVWMLGDPARAETVLRANEPDAALNGLHAAHQAIAACVHVVQGRPRRGAEFAATALADPGLPPFHAVMASAAHVQGLGAIGDISGMESAAARGQALARQSPETSHLRFWFGALQARAYRLAGRLDRDQETVQHLREQAEHAPPGIASAQITLLLGHSALACGRLGDAVRWLEDTRAAIDIYPESSGLRAAVMLWLAEAHAASGHHDAAAAALANLKVAMPAQYTFMRTAASMSAAWTLAAEGAVTEAVAAVHEAAAGAQSRGEHANEVLCWQTATQFGDPSGADRLATLTGIVQGPRADVAAEHAAALARRDASAVEQAAIRYRNMGDMVAAADATAQAGTLYAASGRNGHAQLAITEAHRLASACATADTPALRSAFQPVTLTNREREIIHLVAEGMTSRKIAERLHLSARTVEGHLYRAAQKTGVTNREELVAFLLGRTGA</sequence>
<dbReference type="GO" id="GO:0003677">
    <property type="term" value="F:DNA binding"/>
    <property type="evidence" value="ECO:0007669"/>
    <property type="project" value="UniProtKB-KW"/>
</dbReference>
<feature type="domain" description="HTH luxR-type" evidence="4">
    <location>
        <begin position="819"/>
        <end position="884"/>
    </location>
</feature>
<dbReference type="SUPFAM" id="SSF46894">
    <property type="entry name" value="C-terminal effector domain of the bipartite response regulators"/>
    <property type="match status" value="1"/>
</dbReference>
<dbReference type="GO" id="GO:0006355">
    <property type="term" value="P:regulation of DNA-templated transcription"/>
    <property type="evidence" value="ECO:0007669"/>
    <property type="project" value="InterPro"/>
</dbReference>
<dbReference type="AlphaFoldDB" id="A0A6P1CNJ5"/>
<accession>A0A6P1CNJ5</accession>
<dbReference type="InterPro" id="IPR011990">
    <property type="entry name" value="TPR-like_helical_dom_sf"/>
</dbReference>
<reference evidence="5 6" key="1">
    <citation type="submission" date="2020-01" db="EMBL/GenBank/DDBJ databases">
        <title>Genetics and antimicrobial susceptibilities of Nocardia species isolated from the soil; a comparison with species isolated from humans.</title>
        <authorList>
            <person name="Carrasco G."/>
            <person name="Monzon S."/>
            <person name="Sansegundo M."/>
            <person name="Garcia E."/>
            <person name="Garrido N."/>
            <person name="Medina M.J."/>
            <person name="Villalon P."/>
            <person name="Ramirez-Arocha A.C."/>
            <person name="Jimenez P."/>
            <person name="Cuesta I."/>
            <person name="Valdezate S."/>
        </authorList>
    </citation>
    <scope>NUCLEOTIDE SEQUENCE [LARGE SCALE GENOMIC DNA]</scope>
    <source>
        <strain evidence="5 6">CNM20110626</strain>
    </source>
</reference>
<organism evidence="5 6">
    <name type="scientific">Nocardia cyriacigeorgica</name>
    <dbReference type="NCBI Taxonomy" id="135487"/>
    <lineage>
        <taxon>Bacteria</taxon>
        <taxon>Bacillati</taxon>
        <taxon>Actinomycetota</taxon>
        <taxon>Actinomycetes</taxon>
        <taxon>Mycobacteriales</taxon>
        <taxon>Nocardiaceae</taxon>
        <taxon>Nocardia</taxon>
    </lineage>
</organism>
<dbReference type="InterPro" id="IPR016032">
    <property type="entry name" value="Sig_transdc_resp-reg_C-effctor"/>
</dbReference>
<evidence type="ECO:0000256" key="1">
    <source>
        <dbReference type="ARBA" id="ARBA00023015"/>
    </source>
</evidence>
<dbReference type="Gene3D" id="3.40.50.300">
    <property type="entry name" value="P-loop containing nucleotide triphosphate hydrolases"/>
    <property type="match status" value="1"/>
</dbReference>
<keyword evidence="2" id="KW-0238">DNA-binding</keyword>
<dbReference type="Proteomes" id="UP000471166">
    <property type="component" value="Unassembled WGS sequence"/>
</dbReference>
<dbReference type="SUPFAM" id="SSF52540">
    <property type="entry name" value="P-loop containing nucleoside triphosphate hydrolases"/>
    <property type="match status" value="1"/>
</dbReference>
<dbReference type="InterPro" id="IPR036388">
    <property type="entry name" value="WH-like_DNA-bd_sf"/>
</dbReference>
<evidence type="ECO:0000259" key="4">
    <source>
        <dbReference type="PROSITE" id="PS50043"/>
    </source>
</evidence>
<comment type="caution">
    <text evidence="5">The sequence shown here is derived from an EMBL/GenBank/DDBJ whole genome shotgun (WGS) entry which is preliminary data.</text>
</comment>
<evidence type="ECO:0000313" key="5">
    <source>
        <dbReference type="EMBL" id="NEW32756.1"/>
    </source>
</evidence>
<dbReference type="Gene3D" id="1.10.10.10">
    <property type="entry name" value="Winged helix-like DNA-binding domain superfamily/Winged helix DNA-binding domain"/>
    <property type="match status" value="1"/>
</dbReference>
<evidence type="ECO:0000256" key="2">
    <source>
        <dbReference type="ARBA" id="ARBA00023125"/>
    </source>
</evidence>
<name>A0A6P1CNJ5_9NOCA</name>
<gene>
    <name evidence="5" type="ORF">GV791_09300</name>
</gene>
<keyword evidence="3" id="KW-0804">Transcription</keyword>
<dbReference type="InterPro" id="IPR000792">
    <property type="entry name" value="Tscrpt_reg_LuxR_C"/>
</dbReference>
<dbReference type="Pfam" id="PF00196">
    <property type="entry name" value="GerE"/>
    <property type="match status" value="1"/>
</dbReference>
<proteinExistence type="predicted"/>
<dbReference type="PROSITE" id="PS00622">
    <property type="entry name" value="HTH_LUXR_1"/>
    <property type="match status" value="1"/>
</dbReference>
<dbReference type="InterPro" id="IPR027417">
    <property type="entry name" value="P-loop_NTPase"/>
</dbReference>
<dbReference type="PROSITE" id="PS50043">
    <property type="entry name" value="HTH_LUXR_2"/>
    <property type="match status" value="1"/>
</dbReference>
<dbReference type="EMBL" id="JAAGVB010000011">
    <property type="protein sequence ID" value="NEW32756.1"/>
    <property type="molecule type" value="Genomic_DNA"/>
</dbReference>